<feature type="transmembrane region" description="Helical" evidence="2">
    <location>
        <begin position="63"/>
        <end position="83"/>
    </location>
</feature>
<accession>A0A427YEL4</accession>
<comment type="caution">
    <text evidence="3">The sequence shown here is derived from an EMBL/GenBank/DDBJ whole genome shotgun (WGS) entry which is preliminary data.</text>
</comment>
<feature type="compositionally biased region" description="Low complexity" evidence="1">
    <location>
        <begin position="249"/>
        <end position="274"/>
    </location>
</feature>
<dbReference type="Proteomes" id="UP000279259">
    <property type="component" value="Unassembled WGS sequence"/>
</dbReference>
<evidence type="ECO:0000256" key="1">
    <source>
        <dbReference type="SAM" id="MobiDB-lite"/>
    </source>
</evidence>
<dbReference type="OrthoDB" id="2576613at2759"/>
<feature type="region of interest" description="Disordered" evidence="1">
    <location>
        <begin position="249"/>
        <end position="457"/>
    </location>
</feature>
<dbReference type="STRING" id="1890683.A0A427YEL4"/>
<gene>
    <name evidence="3" type="ORF">EHS25_002072</name>
</gene>
<dbReference type="AlphaFoldDB" id="A0A427YEL4"/>
<evidence type="ECO:0000313" key="3">
    <source>
        <dbReference type="EMBL" id="RSH89522.1"/>
    </source>
</evidence>
<evidence type="ECO:0000313" key="4">
    <source>
        <dbReference type="Proteomes" id="UP000279259"/>
    </source>
</evidence>
<feature type="compositionally biased region" description="Basic and acidic residues" evidence="1">
    <location>
        <begin position="275"/>
        <end position="318"/>
    </location>
</feature>
<keyword evidence="4" id="KW-1185">Reference proteome</keyword>
<keyword evidence="2" id="KW-1133">Transmembrane helix</keyword>
<sequence>MQVPPVVAPTIPSPFLSPSSLIPTINPSPIILLLILPTLPLLLFGIGARPPNLAKLPFSPTELFLTGGCVTLAGGVVLGLAIWPEGMQALGSWMSGGEWERWDLAGWDRGWWGNVEGAVGGIGTGHAGAQVGRTGFDQPTQGEGDTSHTELEGIRAGKCVKTVSSPRKRRTTTGAVLATSLNELQLQLHNSATRTPSTRSAARLAALRQAFWPWYDPSRPHVPTALFVAVVLLTLFFLAVGHLLGAAYDSDPLKTSSKSSSSTSSSSSSSSSSSKTKDRDSSKESWSTREFKKRKEEQDDPSKTGARVKADLEKDRKERKMRQGKMSPREFDKWRKTQEREREQEMSKLRKMLEKEGLPLIALGVATGGEKVKEQGNDQDGEQSRGEEKDEDDRGGDEKGKDSNGGPSWGSKMKSSLVPKRLARAVELAKNGPPGQSKRARSKPTPAPGPGPGWEPANQALVDATLAQSAMSAQGNAERLKAEMAAR</sequence>
<evidence type="ECO:0000256" key="2">
    <source>
        <dbReference type="SAM" id="Phobius"/>
    </source>
</evidence>
<feature type="transmembrane region" description="Helical" evidence="2">
    <location>
        <begin position="225"/>
        <end position="248"/>
    </location>
</feature>
<protein>
    <submittedName>
        <fullName evidence="3">Uncharacterized protein</fullName>
    </submittedName>
</protein>
<dbReference type="EMBL" id="RSCD01000013">
    <property type="protein sequence ID" value="RSH89522.1"/>
    <property type="molecule type" value="Genomic_DNA"/>
</dbReference>
<feature type="compositionally biased region" description="Basic and acidic residues" evidence="1">
    <location>
        <begin position="327"/>
        <end position="357"/>
    </location>
</feature>
<feature type="transmembrane region" description="Helical" evidence="2">
    <location>
        <begin position="30"/>
        <end position="51"/>
    </location>
</feature>
<keyword evidence="2" id="KW-0812">Transmembrane</keyword>
<name>A0A427YEL4_9TREE</name>
<feature type="compositionally biased region" description="Basic and acidic residues" evidence="1">
    <location>
        <begin position="370"/>
        <end position="388"/>
    </location>
</feature>
<proteinExistence type="predicted"/>
<keyword evidence="2" id="KW-0472">Membrane</keyword>
<reference evidence="3 4" key="1">
    <citation type="submission" date="2018-11" db="EMBL/GenBank/DDBJ databases">
        <title>Genome sequence of Saitozyma podzolica DSM 27192.</title>
        <authorList>
            <person name="Aliyu H."/>
            <person name="Gorte O."/>
            <person name="Ochsenreither K."/>
        </authorList>
    </citation>
    <scope>NUCLEOTIDE SEQUENCE [LARGE SCALE GENOMIC DNA]</scope>
    <source>
        <strain evidence="3 4">DSM 27192</strain>
    </source>
</reference>
<organism evidence="3 4">
    <name type="scientific">Saitozyma podzolica</name>
    <dbReference type="NCBI Taxonomy" id="1890683"/>
    <lineage>
        <taxon>Eukaryota</taxon>
        <taxon>Fungi</taxon>
        <taxon>Dikarya</taxon>
        <taxon>Basidiomycota</taxon>
        <taxon>Agaricomycotina</taxon>
        <taxon>Tremellomycetes</taxon>
        <taxon>Tremellales</taxon>
        <taxon>Trimorphomycetaceae</taxon>
        <taxon>Saitozyma</taxon>
    </lineage>
</organism>